<dbReference type="AlphaFoldDB" id="A0A4C1YBA5"/>
<keyword evidence="2" id="KW-1185">Reference proteome</keyword>
<dbReference type="PANTHER" id="PTHR46114">
    <property type="entry name" value="APPLE DOMAIN-CONTAINING PROTEIN"/>
    <property type="match status" value="1"/>
</dbReference>
<evidence type="ECO:0000313" key="1">
    <source>
        <dbReference type="EMBL" id="GBP72152.1"/>
    </source>
</evidence>
<dbReference type="Proteomes" id="UP000299102">
    <property type="component" value="Unassembled WGS sequence"/>
</dbReference>
<name>A0A4C1YBA5_EUMVA</name>
<organism evidence="1 2">
    <name type="scientific">Eumeta variegata</name>
    <name type="common">Bagworm moth</name>
    <name type="synonym">Eumeta japonica</name>
    <dbReference type="NCBI Taxonomy" id="151549"/>
    <lineage>
        <taxon>Eukaryota</taxon>
        <taxon>Metazoa</taxon>
        <taxon>Ecdysozoa</taxon>
        <taxon>Arthropoda</taxon>
        <taxon>Hexapoda</taxon>
        <taxon>Insecta</taxon>
        <taxon>Pterygota</taxon>
        <taxon>Neoptera</taxon>
        <taxon>Endopterygota</taxon>
        <taxon>Lepidoptera</taxon>
        <taxon>Glossata</taxon>
        <taxon>Ditrysia</taxon>
        <taxon>Tineoidea</taxon>
        <taxon>Psychidae</taxon>
        <taxon>Oiketicinae</taxon>
        <taxon>Eumeta</taxon>
    </lineage>
</organism>
<dbReference type="OrthoDB" id="8063408at2759"/>
<evidence type="ECO:0000313" key="2">
    <source>
        <dbReference type="Proteomes" id="UP000299102"/>
    </source>
</evidence>
<sequence>MGCSIRSRVEPGRNAICRCLCRDHAGTGLVRAQCGRLSLRIKLHVPVERGVDQCLGSLQVLTGDSDYLYACRFKLHRAENPCRQEKLVDILEACHPLSAGGRVTTVTDGKPEVTVSHYFAAMRADEKFRKSDEQNGAAFQYLRQKFSRLSEAKIKEGIFIGPQIRNLFNDVNFDSVLEGKEKQAWNDFRLVARNFLGNKRSDNYAELVENMLSSYQKLGCNMSLKIHFLHSHLDFFPDNCGALSDEHGERFHQDIANMEKRYQGKWNVPMLADYCWTIYRDVPEAEYKRAAKKRRRNSANE</sequence>
<accession>A0A4C1YBA5</accession>
<dbReference type="PANTHER" id="PTHR46114:SF2">
    <property type="entry name" value="CULLIN N-TERMINAL DOMAIN-CONTAINING PROTEIN"/>
    <property type="match status" value="1"/>
</dbReference>
<dbReference type="EMBL" id="BGZK01001135">
    <property type="protein sequence ID" value="GBP72152.1"/>
    <property type="molecule type" value="Genomic_DNA"/>
</dbReference>
<comment type="caution">
    <text evidence="1">The sequence shown here is derived from an EMBL/GenBank/DDBJ whole genome shotgun (WGS) entry which is preliminary data.</text>
</comment>
<proteinExistence type="predicted"/>
<reference evidence="1 2" key="1">
    <citation type="journal article" date="2019" name="Commun. Biol.">
        <title>The bagworm genome reveals a unique fibroin gene that provides high tensile strength.</title>
        <authorList>
            <person name="Kono N."/>
            <person name="Nakamura H."/>
            <person name="Ohtoshi R."/>
            <person name="Tomita M."/>
            <person name="Numata K."/>
            <person name="Arakawa K."/>
        </authorList>
    </citation>
    <scope>NUCLEOTIDE SEQUENCE [LARGE SCALE GENOMIC DNA]</scope>
</reference>
<protein>
    <submittedName>
        <fullName evidence="1">Uncharacterized protein</fullName>
    </submittedName>
</protein>
<gene>
    <name evidence="1" type="ORF">EVAR_49742_1</name>
</gene>